<dbReference type="PROSITE" id="PS50975">
    <property type="entry name" value="ATP_GRASP"/>
    <property type="match status" value="1"/>
</dbReference>
<dbReference type="InterPro" id="IPR005479">
    <property type="entry name" value="CPAse_ATP-bd"/>
</dbReference>
<dbReference type="SMART" id="SM00878">
    <property type="entry name" value="Biotin_carb_C"/>
    <property type="match status" value="1"/>
</dbReference>
<reference evidence="10 11" key="1">
    <citation type="submission" date="2016-04" db="EMBL/GenBank/DDBJ databases">
        <title>A degradative enzymes factory behind the ericoid mycorrhizal symbiosis.</title>
        <authorList>
            <consortium name="DOE Joint Genome Institute"/>
            <person name="Martino E."/>
            <person name="Morin E."/>
            <person name="Grelet G."/>
            <person name="Kuo A."/>
            <person name="Kohler A."/>
            <person name="Daghino S."/>
            <person name="Barry K."/>
            <person name="Choi C."/>
            <person name="Cichocki N."/>
            <person name="Clum A."/>
            <person name="Copeland A."/>
            <person name="Hainaut M."/>
            <person name="Haridas S."/>
            <person name="Labutti K."/>
            <person name="Lindquist E."/>
            <person name="Lipzen A."/>
            <person name="Khouja H.-R."/>
            <person name="Murat C."/>
            <person name="Ohm R."/>
            <person name="Olson A."/>
            <person name="Spatafora J."/>
            <person name="Veneault-Fourrey C."/>
            <person name="Henrissat B."/>
            <person name="Grigoriev I."/>
            <person name="Martin F."/>
            <person name="Perotto S."/>
        </authorList>
    </citation>
    <scope>NUCLEOTIDE SEQUENCE [LARGE SCALE GENOMIC DNA]</scope>
    <source>
        <strain evidence="10 11">F</strain>
    </source>
</reference>
<dbReference type="Gene3D" id="2.40.50.100">
    <property type="match status" value="1"/>
</dbReference>
<keyword evidence="11" id="KW-1185">Reference proteome</keyword>
<sequence>MNRQSQKPSRSTVNKLPKLQCPQIRTAGGERVIKRVLIANRGEIACRVIKTSRRIGITSIAVFTEPDAASLFVKEADEAVPLGPISGPGGNPHLSISVLVKAAQEHRADAIHPGYGYLSENPEFAREVQRAGILFLGPSPESMAVLGNKRAAKDYLLEHAPEVPLIPGYNGSEQSVDRLIKEADRIGYPVLIKASAGGGGKGMRIIHERNHFSDELARAQSEAERSFGSSDCIIEKYIERSKHIEIQILGDIHGQVVSLLDRECTIQRRHQKVIEEAPSPWLSVELRQAMSKTAMHIGKLLRYVSAGTVEFIVDVDTAKYYFLEVNTRIQVEHPITEETTGTDIVALQVYVASGGSLDELGYFDDNGLSPQAGHAIECRLCAEDPSRDFYPDLGTIQRWTPASEILPISRDEYARFDAGIETGSQISIHFDSLMAKIVVWAPTRSEGVTYMAKLLAHTVCIGIRSNQAFLQSCLLHEKFRDPEYTTSFIPKLMSTLIRNPYVKSLDETIRLFSFIPSMLQQQRTASNTRKGPFASVQPSFKNQRMDTANIQASFVRIPILGNETILVSWSAGQELVRIIPLDTTDSKQEADPNMKPSVRLAREYNAISAQVRGLSNADMATLPLHRVTMQIRGGRTDLASREEWSLGDFSVTVDTQRHAVYTACSPQLTAEPGSFQEVYAHIPSLGTYVKYHSFSLLSYGESLRALTDVESAAVDKSPRATMPCKVLSILKEEGEVLKVGEIAMVVESMKMEMNILGTAEGKFNAKFQKGDAVEEGQVLFTVT</sequence>
<dbReference type="Proteomes" id="UP000235786">
    <property type="component" value="Unassembled WGS sequence"/>
</dbReference>
<dbReference type="PROSITE" id="PS50968">
    <property type="entry name" value="BIOTINYL_LIPOYL"/>
    <property type="match status" value="1"/>
</dbReference>
<evidence type="ECO:0000259" key="9">
    <source>
        <dbReference type="PROSITE" id="PS50979"/>
    </source>
</evidence>
<dbReference type="PROSITE" id="PS00866">
    <property type="entry name" value="CPSASE_1"/>
    <property type="match status" value="1"/>
</dbReference>
<evidence type="ECO:0000259" key="8">
    <source>
        <dbReference type="PROSITE" id="PS50975"/>
    </source>
</evidence>
<dbReference type="SUPFAM" id="SSF56059">
    <property type="entry name" value="Glutathione synthetase ATP-binding domain-like"/>
    <property type="match status" value="1"/>
</dbReference>
<evidence type="ECO:0000313" key="10">
    <source>
        <dbReference type="EMBL" id="PMD33604.1"/>
    </source>
</evidence>
<dbReference type="Pfam" id="PF00289">
    <property type="entry name" value="Biotin_carb_N"/>
    <property type="match status" value="1"/>
</dbReference>
<dbReference type="InterPro" id="IPR000089">
    <property type="entry name" value="Biotin_lipoyl"/>
</dbReference>
<keyword evidence="3 6" id="KW-0547">Nucleotide-binding</keyword>
<proteinExistence type="predicted"/>
<dbReference type="InterPro" id="IPR016185">
    <property type="entry name" value="PreATP-grasp_dom_sf"/>
</dbReference>
<feature type="domain" description="Lipoyl-binding" evidence="7">
    <location>
        <begin position="712"/>
        <end position="783"/>
    </location>
</feature>
<dbReference type="EMBL" id="KZ613955">
    <property type="protein sequence ID" value="PMD33604.1"/>
    <property type="molecule type" value="Genomic_DNA"/>
</dbReference>
<dbReference type="PROSITE" id="PS50979">
    <property type="entry name" value="BC"/>
    <property type="match status" value="1"/>
</dbReference>
<keyword evidence="4 6" id="KW-0067">ATP-binding</keyword>
<dbReference type="Pfam" id="PF02785">
    <property type="entry name" value="Biotin_carb_C"/>
    <property type="match status" value="1"/>
</dbReference>
<dbReference type="PANTHER" id="PTHR18866">
    <property type="entry name" value="CARBOXYLASE:PYRUVATE/ACETYL-COA/PROPIONYL-COA CARBOXYLASE"/>
    <property type="match status" value="1"/>
</dbReference>
<dbReference type="InterPro" id="IPR011764">
    <property type="entry name" value="Biotin_carboxylation_dom"/>
</dbReference>
<evidence type="ECO:0000256" key="6">
    <source>
        <dbReference type="PROSITE-ProRule" id="PRU00409"/>
    </source>
</evidence>
<dbReference type="InterPro" id="IPR005482">
    <property type="entry name" value="Biotin_COase_C"/>
</dbReference>
<dbReference type="AlphaFoldDB" id="A0A2J6R510"/>
<dbReference type="Pfam" id="PF00364">
    <property type="entry name" value="Biotin_lipoyl"/>
    <property type="match status" value="1"/>
</dbReference>
<dbReference type="InterPro" id="IPR011054">
    <property type="entry name" value="Rudment_hybrid_motif"/>
</dbReference>
<dbReference type="GO" id="GO:0005524">
    <property type="term" value="F:ATP binding"/>
    <property type="evidence" value="ECO:0007669"/>
    <property type="project" value="UniProtKB-UniRule"/>
</dbReference>
<dbReference type="InterPro" id="IPR011761">
    <property type="entry name" value="ATP-grasp"/>
</dbReference>
<evidence type="ECO:0000256" key="4">
    <source>
        <dbReference type="ARBA" id="ARBA00022840"/>
    </source>
</evidence>
<name>A0A2J6R510_HYAVF</name>
<organism evidence="10 11">
    <name type="scientific">Hyaloscypha variabilis (strain UAMH 11265 / GT02V1 / F)</name>
    <name type="common">Meliniomyces variabilis</name>
    <dbReference type="NCBI Taxonomy" id="1149755"/>
    <lineage>
        <taxon>Eukaryota</taxon>
        <taxon>Fungi</taxon>
        <taxon>Dikarya</taxon>
        <taxon>Ascomycota</taxon>
        <taxon>Pezizomycotina</taxon>
        <taxon>Leotiomycetes</taxon>
        <taxon>Helotiales</taxon>
        <taxon>Hyaloscyphaceae</taxon>
        <taxon>Hyaloscypha</taxon>
        <taxon>Hyaloscypha variabilis</taxon>
    </lineage>
</organism>
<evidence type="ECO:0000256" key="2">
    <source>
        <dbReference type="ARBA" id="ARBA00022598"/>
    </source>
</evidence>
<evidence type="ECO:0000256" key="1">
    <source>
        <dbReference type="ARBA" id="ARBA00001953"/>
    </source>
</evidence>
<evidence type="ECO:0000259" key="7">
    <source>
        <dbReference type="PROSITE" id="PS50968"/>
    </source>
</evidence>
<dbReference type="Gene3D" id="3.30.470.20">
    <property type="entry name" value="ATP-grasp fold, B domain"/>
    <property type="match status" value="1"/>
</dbReference>
<dbReference type="OrthoDB" id="196847at2759"/>
<feature type="domain" description="ATP-grasp" evidence="8">
    <location>
        <begin position="153"/>
        <end position="353"/>
    </location>
</feature>
<dbReference type="GO" id="GO:0046872">
    <property type="term" value="F:metal ion binding"/>
    <property type="evidence" value="ECO:0007669"/>
    <property type="project" value="InterPro"/>
</dbReference>
<accession>A0A2J6R510</accession>
<keyword evidence="2" id="KW-0436">Ligase</keyword>
<dbReference type="SUPFAM" id="SSF52440">
    <property type="entry name" value="PreATP-grasp domain"/>
    <property type="match status" value="1"/>
</dbReference>
<dbReference type="PANTHER" id="PTHR18866:SF127">
    <property type="match status" value="1"/>
</dbReference>
<keyword evidence="5" id="KW-0092">Biotin</keyword>
<dbReference type="InterPro" id="IPR005481">
    <property type="entry name" value="BC-like_N"/>
</dbReference>
<dbReference type="Pfam" id="PF02786">
    <property type="entry name" value="CPSase_L_D2"/>
    <property type="match status" value="1"/>
</dbReference>
<dbReference type="SUPFAM" id="SSF51246">
    <property type="entry name" value="Rudiment single hybrid motif"/>
    <property type="match status" value="1"/>
</dbReference>
<evidence type="ECO:0000313" key="11">
    <source>
        <dbReference type="Proteomes" id="UP000235786"/>
    </source>
</evidence>
<comment type="cofactor">
    <cofactor evidence="1">
        <name>biotin</name>
        <dbReference type="ChEBI" id="CHEBI:57586"/>
    </cofactor>
</comment>
<dbReference type="InterPro" id="IPR011053">
    <property type="entry name" value="Single_hybrid_motif"/>
</dbReference>
<dbReference type="SUPFAM" id="SSF51230">
    <property type="entry name" value="Single hybrid motif"/>
    <property type="match status" value="1"/>
</dbReference>
<dbReference type="InterPro" id="IPR050856">
    <property type="entry name" value="Biotin_carboxylase_complex"/>
</dbReference>
<dbReference type="CDD" id="cd06850">
    <property type="entry name" value="biotinyl_domain"/>
    <property type="match status" value="1"/>
</dbReference>
<evidence type="ECO:0000256" key="3">
    <source>
        <dbReference type="ARBA" id="ARBA00022741"/>
    </source>
</evidence>
<gene>
    <name evidence="10" type="ORF">L207DRAFT_498017</name>
</gene>
<dbReference type="PROSITE" id="PS00867">
    <property type="entry name" value="CPSASE_2"/>
    <property type="match status" value="1"/>
</dbReference>
<protein>
    <submittedName>
        <fullName evidence="10">Uncharacterized protein</fullName>
    </submittedName>
</protein>
<dbReference type="STRING" id="1149755.A0A2J6R510"/>
<evidence type="ECO:0000256" key="5">
    <source>
        <dbReference type="ARBA" id="ARBA00023267"/>
    </source>
</evidence>
<feature type="domain" description="Biotin carboxylation" evidence="9">
    <location>
        <begin position="32"/>
        <end position="494"/>
    </location>
</feature>
<dbReference type="GO" id="GO:0016874">
    <property type="term" value="F:ligase activity"/>
    <property type="evidence" value="ECO:0007669"/>
    <property type="project" value="UniProtKB-KW"/>
</dbReference>